<dbReference type="Proteomes" id="UP000184010">
    <property type="component" value="Unassembled WGS sequence"/>
</dbReference>
<gene>
    <name evidence="1" type="ORF">SAMN02745215_02871</name>
</gene>
<dbReference type="AlphaFoldDB" id="A0A1M7U2N8"/>
<organism evidence="1 2">
    <name type="scientific">Desulfitobacterium chlororespirans DSM 11544</name>
    <dbReference type="NCBI Taxonomy" id="1121395"/>
    <lineage>
        <taxon>Bacteria</taxon>
        <taxon>Bacillati</taxon>
        <taxon>Bacillota</taxon>
        <taxon>Clostridia</taxon>
        <taxon>Eubacteriales</taxon>
        <taxon>Desulfitobacteriaceae</taxon>
        <taxon>Desulfitobacterium</taxon>
    </lineage>
</organism>
<dbReference type="Pfam" id="PF19645">
    <property type="entry name" value="DUF6148"/>
    <property type="match status" value="1"/>
</dbReference>
<sequence length="78" mass="9314">MSITLEQAEEHLKAWLNAELSVTTGQSYKIGSRELTRANLAQIRERVTYWRKEVERLQYLKRNGRLPKKVRRYIPIDL</sequence>
<accession>A0A1M7U2N8</accession>
<dbReference type="EMBL" id="FRDN01000009">
    <property type="protein sequence ID" value="SHN77332.1"/>
    <property type="molecule type" value="Genomic_DNA"/>
</dbReference>
<protein>
    <recommendedName>
        <fullName evidence="3">Phage protein</fullName>
    </recommendedName>
</protein>
<proteinExistence type="predicted"/>
<dbReference type="InterPro" id="IPR046146">
    <property type="entry name" value="DUF6148"/>
</dbReference>
<dbReference type="STRING" id="1121395.SAMN02745215_02871"/>
<evidence type="ECO:0008006" key="3">
    <source>
        <dbReference type="Google" id="ProtNLM"/>
    </source>
</evidence>
<evidence type="ECO:0000313" key="1">
    <source>
        <dbReference type="EMBL" id="SHN77332.1"/>
    </source>
</evidence>
<reference evidence="2" key="1">
    <citation type="submission" date="2016-12" db="EMBL/GenBank/DDBJ databases">
        <authorList>
            <person name="Varghese N."/>
            <person name="Submissions S."/>
        </authorList>
    </citation>
    <scope>NUCLEOTIDE SEQUENCE [LARGE SCALE GENOMIC DNA]</scope>
    <source>
        <strain evidence="2">DSM 11544</strain>
    </source>
</reference>
<name>A0A1M7U2N8_9FIRM</name>
<evidence type="ECO:0000313" key="2">
    <source>
        <dbReference type="Proteomes" id="UP000184010"/>
    </source>
</evidence>
<keyword evidence="2" id="KW-1185">Reference proteome</keyword>
<dbReference type="RefSeq" id="WP_072773243.1">
    <property type="nucleotide sequence ID" value="NZ_FRDN01000009.1"/>
</dbReference>